<keyword evidence="3" id="KW-1185">Reference proteome</keyword>
<proteinExistence type="predicted"/>
<evidence type="ECO:0000256" key="1">
    <source>
        <dbReference type="SAM" id="MobiDB-lite"/>
    </source>
</evidence>
<feature type="compositionally biased region" description="Basic and acidic residues" evidence="1">
    <location>
        <begin position="281"/>
        <end position="291"/>
    </location>
</feature>
<comment type="caution">
    <text evidence="2">The sequence shown here is derived from an EMBL/GenBank/DDBJ whole genome shotgun (WGS) entry which is preliminary data.</text>
</comment>
<gene>
    <name evidence="2" type="ORF">GGX14DRAFT_586140</name>
</gene>
<dbReference type="AlphaFoldDB" id="A0AAD6VS01"/>
<sequence>MSGSSSDGSMQPEELRDRIRKAEEESRNLRTQNSVLELRARELESELSAAQAKLSAAQEKLSVTHAKLLQMQAVLATGKLAFDESMQVVERACAASTTAINNLDQALRDTRLKREIKSQRAVACEWLGDAISGRVAGAATPVLATGGVNLKSIGLRALAVCPPPLLDDRHGGCVRGFGGCKGLDVEIARHGELVLITIHESPIVVLSLVTRAVIAFLVPTAHLSADALDLYNIRVAQTVLALTGLRRPPPDPDRGSPTAPPCSPEVSGVNNDGRRRRVQQRGRDNIRGDNSRPRVLLYSTCMASASMYSKRSDTATYQCPGALLCHTRHALHPPATHFLRPENRCGVPSESGRRLALSLRVSLALSGAQGGLLTGPVASDLQVAVARPTARSPRSRL</sequence>
<evidence type="ECO:0000313" key="3">
    <source>
        <dbReference type="Proteomes" id="UP001219525"/>
    </source>
</evidence>
<dbReference type="EMBL" id="JARJCW010000010">
    <property type="protein sequence ID" value="KAJ7220220.1"/>
    <property type="molecule type" value="Genomic_DNA"/>
</dbReference>
<evidence type="ECO:0000313" key="2">
    <source>
        <dbReference type="EMBL" id="KAJ7220220.1"/>
    </source>
</evidence>
<name>A0AAD6VS01_9AGAR</name>
<feature type="compositionally biased region" description="Basic and acidic residues" evidence="1">
    <location>
        <begin position="13"/>
        <end position="28"/>
    </location>
</feature>
<reference evidence="2" key="1">
    <citation type="submission" date="2023-03" db="EMBL/GenBank/DDBJ databases">
        <title>Massive genome expansion in bonnet fungi (Mycena s.s.) driven by repeated elements and novel gene families across ecological guilds.</title>
        <authorList>
            <consortium name="Lawrence Berkeley National Laboratory"/>
            <person name="Harder C.B."/>
            <person name="Miyauchi S."/>
            <person name="Viragh M."/>
            <person name="Kuo A."/>
            <person name="Thoen E."/>
            <person name="Andreopoulos B."/>
            <person name="Lu D."/>
            <person name="Skrede I."/>
            <person name="Drula E."/>
            <person name="Henrissat B."/>
            <person name="Morin E."/>
            <person name="Kohler A."/>
            <person name="Barry K."/>
            <person name="LaButti K."/>
            <person name="Morin E."/>
            <person name="Salamov A."/>
            <person name="Lipzen A."/>
            <person name="Mereny Z."/>
            <person name="Hegedus B."/>
            <person name="Baldrian P."/>
            <person name="Stursova M."/>
            <person name="Weitz H."/>
            <person name="Taylor A."/>
            <person name="Grigoriev I.V."/>
            <person name="Nagy L.G."/>
            <person name="Martin F."/>
            <person name="Kauserud H."/>
        </authorList>
    </citation>
    <scope>NUCLEOTIDE SEQUENCE</scope>
    <source>
        <strain evidence="2">9144</strain>
    </source>
</reference>
<feature type="region of interest" description="Disordered" evidence="1">
    <location>
        <begin position="244"/>
        <end position="291"/>
    </location>
</feature>
<protein>
    <submittedName>
        <fullName evidence="2">Uncharacterized protein</fullName>
    </submittedName>
</protein>
<organism evidence="2 3">
    <name type="scientific">Mycena pura</name>
    <dbReference type="NCBI Taxonomy" id="153505"/>
    <lineage>
        <taxon>Eukaryota</taxon>
        <taxon>Fungi</taxon>
        <taxon>Dikarya</taxon>
        <taxon>Basidiomycota</taxon>
        <taxon>Agaricomycotina</taxon>
        <taxon>Agaricomycetes</taxon>
        <taxon>Agaricomycetidae</taxon>
        <taxon>Agaricales</taxon>
        <taxon>Marasmiineae</taxon>
        <taxon>Mycenaceae</taxon>
        <taxon>Mycena</taxon>
    </lineage>
</organism>
<feature type="region of interest" description="Disordered" evidence="1">
    <location>
        <begin position="1"/>
        <end position="30"/>
    </location>
</feature>
<dbReference type="Proteomes" id="UP001219525">
    <property type="component" value="Unassembled WGS sequence"/>
</dbReference>
<accession>A0AAD6VS01</accession>